<gene>
    <name evidence="2" type="ORF">GOODEAATRI_008320</name>
</gene>
<dbReference type="Proteomes" id="UP001476798">
    <property type="component" value="Unassembled WGS sequence"/>
</dbReference>
<feature type="compositionally biased region" description="Polar residues" evidence="1">
    <location>
        <begin position="199"/>
        <end position="209"/>
    </location>
</feature>
<dbReference type="EMBL" id="JAHRIO010030425">
    <property type="protein sequence ID" value="MEQ2167859.1"/>
    <property type="molecule type" value="Genomic_DNA"/>
</dbReference>
<proteinExistence type="predicted"/>
<evidence type="ECO:0000256" key="1">
    <source>
        <dbReference type="SAM" id="MobiDB-lite"/>
    </source>
</evidence>
<sequence length="426" mass="45898">MCSTLIGNLAMFTWKSSPLFFLPVLNFNDFLPSCSELEAIEPDFQQISLMLHCFVCTPAVGFQLSFVIMGLDAPEEVLHIRNQQPKAGWLASIYSPFFSSRQPQPTQGQATLVSPRAETTPIPVPTQVRNYQRIKQNLSSSPSTTLYSSPRISLCLQQVLFTNIGQCKCLILKDNCSLCDPSLLAMFVIKADGSISKLSGTVRRSNTSPMGFPKVGSGSPSSADAPQTAGRRLSTGSSRPYSPSPLVGTIPEQLGHCCCHLQNQEPRIRSSSGGSPVPSSQLLGARLQSAPTLTEFYQTRQKLHKQLSDPVQPSSCSSSSSCSHSPQLGRPANLGSSPTKLLGSSPRTSDWLQKSPLPTIIGSPTKTISAPFKIPKTQASCNLMALADSPLPTKTLADCREICSHHCNPYLTGRAAAPEASRTFGR</sequence>
<reference evidence="2 3" key="1">
    <citation type="submission" date="2021-06" db="EMBL/GenBank/DDBJ databases">
        <authorList>
            <person name="Palmer J.M."/>
        </authorList>
    </citation>
    <scope>NUCLEOTIDE SEQUENCE [LARGE SCALE GENOMIC DNA]</scope>
    <source>
        <strain evidence="2 3">GA_2019</strain>
        <tissue evidence="2">Muscle</tissue>
    </source>
</reference>
<feature type="compositionally biased region" description="Low complexity" evidence="1">
    <location>
        <begin position="314"/>
        <end position="325"/>
    </location>
</feature>
<keyword evidence="3" id="KW-1185">Reference proteome</keyword>
<evidence type="ECO:0000313" key="3">
    <source>
        <dbReference type="Proteomes" id="UP001476798"/>
    </source>
</evidence>
<evidence type="ECO:0000313" key="2">
    <source>
        <dbReference type="EMBL" id="MEQ2167859.1"/>
    </source>
</evidence>
<feature type="region of interest" description="Disordered" evidence="1">
    <location>
        <begin position="199"/>
        <end position="245"/>
    </location>
</feature>
<organism evidence="2 3">
    <name type="scientific">Goodea atripinnis</name>
    <dbReference type="NCBI Taxonomy" id="208336"/>
    <lineage>
        <taxon>Eukaryota</taxon>
        <taxon>Metazoa</taxon>
        <taxon>Chordata</taxon>
        <taxon>Craniata</taxon>
        <taxon>Vertebrata</taxon>
        <taxon>Euteleostomi</taxon>
        <taxon>Actinopterygii</taxon>
        <taxon>Neopterygii</taxon>
        <taxon>Teleostei</taxon>
        <taxon>Neoteleostei</taxon>
        <taxon>Acanthomorphata</taxon>
        <taxon>Ovalentaria</taxon>
        <taxon>Atherinomorphae</taxon>
        <taxon>Cyprinodontiformes</taxon>
        <taxon>Goodeidae</taxon>
        <taxon>Goodea</taxon>
    </lineage>
</organism>
<name>A0ABV0N8Z2_9TELE</name>
<accession>A0ABV0N8Z2</accession>
<feature type="region of interest" description="Disordered" evidence="1">
    <location>
        <begin position="304"/>
        <end position="358"/>
    </location>
</feature>
<comment type="caution">
    <text evidence="2">The sequence shown here is derived from an EMBL/GenBank/DDBJ whole genome shotgun (WGS) entry which is preliminary data.</text>
</comment>
<protein>
    <submittedName>
        <fullName evidence="2">Uncharacterized protein</fullName>
    </submittedName>
</protein>